<dbReference type="Gene3D" id="3.30.40.10">
    <property type="entry name" value="Zinc/RING finger domain, C3HC4 (zinc finger)"/>
    <property type="match status" value="1"/>
</dbReference>
<gene>
    <name evidence="1" type="ORF">TTHERM_000238799</name>
</gene>
<keyword evidence="2" id="KW-1185">Reference proteome</keyword>
<sequence length="223" mass="26607">MNLNHQAISQVRQDQLVGEEKVIKKLICNICQFLLQNPLMCNKCMNIWCEKCCQQNLHQRVQRCPNLCEDVEFLKSPPLLDELFKIIKIKCQFYKNKEEPQFICNKILEYNEYSPHYYTCEFGYEKCDIQECSKLIKRKEINEHKKECPNKEQLLRMVKGAHLKTIKQGILLNQITELTERIKKDNDKLSIQLSEKSQKLQQVQSFQLNQCRKCLHLLQKDKQ</sequence>
<name>W7X2C4_TETTS</name>
<dbReference type="RefSeq" id="XP_012655664.1">
    <property type="nucleotide sequence ID" value="XM_012800210.1"/>
</dbReference>
<reference evidence="2" key="1">
    <citation type="journal article" date="2006" name="PLoS Biol.">
        <title>Macronuclear genome sequence of the ciliate Tetrahymena thermophila, a model eukaryote.</title>
        <authorList>
            <person name="Eisen J.A."/>
            <person name="Coyne R.S."/>
            <person name="Wu M."/>
            <person name="Wu D."/>
            <person name="Thiagarajan M."/>
            <person name="Wortman J.R."/>
            <person name="Badger J.H."/>
            <person name="Ren Q."/>
            <person name="Amedeo P."/>
            <person name="Jones K.M."/>
            <person name="Tallon L.J."/>
            <person name="Delcher A.L."/>
            <person name="Salzberg S.L."/>
            <person name="Silva J.C."/>
            <person name="Haas B.J."/>
            <person name="Majoros W.H."/>
            <person name="Farzad M."/>
            <person name="Carlton J.M."/>
            <person name="Smith R.K. Jr."/>
            <person name="Garg J."/>
            <person name="Pearlman R.E."/>
            <person name="Karrer K.M."/>
            <person name="Sun L."/>
            <person name="Manning G."/>
            <person name="Elde N.C."/>
            <person name="Turkewitz A.P."/>
            <person name="Asai D.J."/>
            <person name="Wilkes D.E."/>
            <person name="Wang Y."/>
            <person name="Cai H."/>
            <person name="Collins K."/>
            <person name="Stewart B.A."/>
            <person name="Lee S.R."/>
            <person name="Wilamowska K."/>
            <person name="Weinberg Z."/>
            <person name="Ruzzo W.L."/>
            <person name="Wloga D."/>
            <person name="Gaertig J."/>
            <person name="Frankel J."/>
            <person name="Tsao C.-C."/>
            <person name="Gorovsky M.A."/>
            <person name="Keeling P.J."/>
            <person name="Waller R.F."/>
            <person name="Patron N.J."/>
            <person name="Cherry J.M."/>
            <person name="Stover N.A."/>
            <person name="Krieger C.J."/>
            <person name="del Toro C."/>
            <person name="Ryder H.F."/>
            <person name="Williamson S.C."/>
            <person name="Barbeau R.A."/>
            <person name="Hamilton E.P."/>
            <person name="Orias E."/>
        </authorList>
    </citation>
    <scope>NUCLEOTIDE SEQUENCE [LARGE SCALE GENOMIC DNA]</scope>
    <source>
        <strain evidence="2">SB210</strain>
    </source>
</reference>
<dbReference type="GeneID" id="24437947"/>
<dbReference type="OrthoDB" id="295927at2759"/>
<proteinExistence type="predicted"/>
<dbReference type="EMBL" id="GG662443">
    <property type="protein sequence ID" value="EWS71777.1"/>
    <property type="molecule type" value="Genomic_DNA"/>
</dbReference>
<evidence type="ECO:0000313" key="1">
    <source>
        <dbReference type="EMBL" id="EWS71777.1"/>
    </source>
</evidence>
<accession>W7X2C4</accession>
<dbReference type="SUPFAM" id="SSF49599">
    <property type="entry name" value="TRAF domain-like"/>
    <property type="match status" value="1"/>
</dbReference>
<protein>
    <submittedName>
        <fullName evidence="1">Kinesin motor domain protein</fullName>
    </submittedName>
</protein>
<dbReference type="AlphaFoldDB" id="W7X2C4"/>
<dbReference type="InParanoid" id="W7X2C4"/>
<organism evidence="1 2">
    <name type="scientific">Tetrahymena thermophila (strain SB210)</name>
    <dbReference type="NCBI Taxonomy" id="312017"/>
    <lineage>
        <taxon>Eukaryota</taxon>
        <taxon>Sar</taxon>
        <taxon>Alveolata</taxon>
        <taxon>Ciliophora</taxon>
        <taxon>Intramacronucleata</taxon>
        <taxon>Oligohymenophorea</taxon>
        <taxon>Hymenostomatida</taxon>
        <taxon>Tetrahymenina</taxon>
        <taxon>Tetrahymenidae</taxon>
        <taxon>Tetrahymena</taxon>
    </lineage>
</organism>
<evidence type="ECO:0000313" key="2">
    <source>
        <dbReference type="Proteomes" id="UP000009168"/>
    </source>
</evidence>
<dbReference type="KEGG" id="tet:TTHERM_000238799"/>
<dbReference type="Proteomes" id="UP000009168">
    <property type="component" value="Unassembled WGS sequence"/>
</dbReference>
<dbReference type="InterPro" id="IPR013083">
    <property type="entry name" value="Znf_RING/FYVE/PHD"/>
</dbReference>